<dbReference type="Pfam" id="PF05499">
    <property type="entry name" value="DMAP1"/>
    <property type="match status" value="1"/>
</dbReference>
<dbReference type="GO" id="GO:0005634">
    <property type="term" value="C:nucleus"/>
    <property type="evidence" value="ECO:0007669"/>
    <property type="project" value="InterPro"/>
</dbReference>
<keyword evidence="2" id="KW-1185">Reference proteome</keyword>
<reference evidence="3" key="1">
    <citation type="submission" date="2022-11" db="UniProtKB">
        <authorList>
            <consortium name="WormBaseParasite"/>
        </authorList>
    </citation>
    <scope>IDENTIFICATION</scope>
</reference>
<dbReference type="InterPro" id="IPR008468">
    <property type="entry name" value="DMAP1"/>
</dbReference>
<sequence length="192" mass="21490">MNVTAQFDPIFFVAAALDPNTANFLSEADFNIAVRYDEPPKKTASNTSSVLNTTLNQLLGELAAENRTARNQNEIVQAGARSWIRESLDKVRDASSSGIDPLKWWANLMNTLYSWSRSARRGNARATPAVVAQLIAPNDQLNIRFHEFRTSGPHFTKSGDEVAYQYSQKKAKNIDTVIEKLKIDPIHMPLKK</sequence>
<evidence type="ECO:0000313" key="2">
    <source>
        <dbReference type="Proteomes" id="UP000887574"/>
    </source>
</evidence>
<protein>
    <submittedName>
        <fullName evidence="3">DNA methyltransferase 1-associated 1 domain-containing protein</fullName>
    </submittedName>
</protein>
<name>A0A915ERN8_9BILA</name>
<dbReference type="Proteomes" id="UP000887574">
    <property type="component" value="Unplaced"/>
</dbReference>
<dbReference type="WBParaSite" id="jg9722">
    <property type="protein sequence ID" value="jg9722"/>
    <property type="gene ID" value="jg9722"/>
</dbReference>
<dbReference type="AlphaFoldDB" id="A0A915ERN8"/>
<dbReference type="GO" id="GO:0045892">
    <property type="term" value="P:negative regulation of DNA-templated transcription"/>
    <property type="evidence" value="ECO:0007669"/>
    <property type="project" value="InterPro"/>
</dbReference>
<organism evidence="2 3">
    <name type="scientific">Ditylenchus dipsaci</name>
    <dbReference type="NCBI Taxonomy" id="166011"/>
    <lineage>
        <taxon>Eukaryota</taxon>
        <taxon>Metazoa</taxon>
        <taxon>Ecdysozoa</taxon>
        <taxon>Nematoda</taxon>
        <taxon>Chromadorea</taxon>
        <taxon>Rhabditida</taxon>
        <taxon>Tylenchina</taxon>
        <taxon>Tylenchomorpha</taxon>
        <taxon>Sphaerularioidea</taxon>
        <taxon>Anguinidae</taxon>
        <taxon>Anguininae</taxon>
        <taxon>Ditylenchus</taxon>
    </lineage>
</organism>
<evidence type="ECO:0000259" key="1">
    <source>
        <dbReference type="Pfam" id="PF05499"/>
    </source>
</evidence>
<evidence type="ECO:0000313" key="3">
    <source>
        <dbReference type="WBParaSite" id="jg9722"/>
    </source>
</evidence>
<accession>A0A915ERN8</accession>
<proteinExistence type="predicted"/>
<feature type="domain" description="DNA methyltransferase 1-associated 1" evidence="1">
    <location>
        <begin position="128"/>
        <end position="190"/>
    </location>
</feature>